<dbReference type="Gene3D" id="3.20.170.30">
    <property type="match status" value="1"/>
</dbReference>
<dbReference type="GO" id="GO:0000215">
    <property type="term" value="F:tRNA 2'-phosphotransferase activity"/>
    <property type="evidence" value="ECO:0007669"/>
    <property type="project" value="TreeGrafter"/>
</dbReference>
<proteinExistence type="inferred from homology"/>
<keyword evidence="7" id="KW-1185">Reference proteome</keyword>
<evidence type="ECO:0000256" key="1">
    <source>
        <dbReference type="ARBA" id="ARBA00009836"/>
    </source>
</evidence>
<dbReference type="InterPro" id="IPR002745">
    <property type="entry name" value="Ptrans_KptA/Tpt1"/>
</dbReference>
<dbReference type="GO" id="GO:0006388">
    <property type="term" value="P:tRNA splicing, via endonucleolytic cleavage and ligation"/>
    <property type="evidence" value="ECO:0007669"/>
    <property type="project" value="UniProtKB-UniRule"/>
</dbReference>
<organism evidence="6 7">
    <name type="scientific">Micromonospora pisi</name>
    <dbReference type="NCBI Taxonomy" id="589240"/>
    <lineage>
        <taxon>Bacteria</taxon>
        <taxon>Bacillati</taxon>
        <taxon>Actinomycetota</taxon>
        <taxon>Actinomycetes</taxon>
        <taxon>Micromonosporales</taxon>
        <taxon>Micromonosporaceae</taxon>
        <taxon>Micromonospora</taxon>
    </lineage>
</organism>
<evidence type="ECO:0000256" key="3">
    <source>
        <dbReference type="ARBA" id="ARBA00023027"/>
    </source>
</evidence>
<evidence type="ECO:0000313" key="6">
    <source>
        <dbReference type="EMBL" id="RKR89050.1"/>
    </source>
</evidence>
<dbReference type="Pfam" id="PF01885">
    <property type="entry name" value="PTS_2-RNA"/>
    <property type="match status" value="1"/>
</dbReference>
<evidence type="ECO:0000313" key="7">
    <source>
        <dbReference type="Proteomes" id="UP000277671"/>
    </source>
</evidence>
<evidence type="ECO:0000256" key="2">
    <source>
        <dbReference type="ARBA" id="ARBA00022679"/>
    </source>
</evidence>
<dbReference type="RefSeq" id="WP_121157568.1">
    <property type="nucleotide sequence ID" value="NZ_RBKT01000001.1"/>
</dbReference>
<dbReference type="OrthoDB" id="4537997at2"/>
<keyword evidence="2 5" id="KW-0808">Transferase</keyword>
<comment type="similarity">
    <text evidence="1 5">Belongs to the KptA/TPT1 family.</text>
</comment>
<dbReference type="HAMAP" id="MF_00299">
    <property type="entry name" value="KptA"/>
    <property type="match status" value="1"/>
</dbReference>
<dbReference type="SUPFAM" id="SSF56399">
    <property type="entry name" value="ADP-ribosylation"/>
    <property type="match status" value="1"/>
</dbReference>
<dbReference type="PANTHER" id="PTHR12684:SF2">
    <property type="entry name" value="TRNA 2'-PHOSPHOTRANSFERASE 1"/>
    <property type="match status" value="1"/>
</dbReference>
<sequence>MDPTRLRTISKRMSKVLRHAPESVGLTLDANGWVPVVELLAALSRHGQPVTRDELDAVVVGNDKQRFAVRTGPDGVDRVRASQGHSARVQVDLALVPVTPPGQLYHGTGAVNVPAILAEGLRPGRRHHVHLSVDVATAVTVGRRRGGAVSVLVVDAAKLAARGHDFYVSDNGVWLTATVPPDVIRPLAG</sequence>
<comment type="function">
    <text evidence="4 5">Removes the 2'-phosphate from RNA via an intermediate in which the phosphate is ADP-ribosylated by NAD followed by a presumed transesterification to release the RNA and generate ADP-ribose 1''-2''-cyclic phosphate (APPR&gt;P). May function as an ADP-ribosylase.</text>
</comment>
<keyword evidence="3 5" id="KW-0520">NAD</keyword>
<protein>
    <recommendedName>
        <fullName evidence="5">Probable RNA 2'-phosphotransferase</fullName>
        <ecNumber evidence="5">2.7.1.-</ecNumber>
    </recommendedName>
</protein>
<dbReference type="Gene3D" id="1.10.10.970">
    <property type="entry name" value="RNA 2'-phosphotransferase, Tpt1/KptA family, N-terminal domain"/>
    <property type="match status" value="1"/>
</dbReference>
<reference evidence="6 7" key="1">
    <citation type="submission" date="2018-10" db="EMBL/GenBank/DDBJ databases">
        <title>Sequencing the genomes of 1000 actinobacteria strains.</title>
        <authorList>
            <person name="Klenk H.-P."/>
        </authorList>
    </citation>
    <scope>NUCLEOTIDE SEQUENCE [LARGE SCALE GENOMIC DNA]</scope>
    <source>
        <strain evidence="6 7">DSM 45175</strain>
    </source>
</reference>
<dbReference type="AlphaFoldDB" id="A0A495JJ05"/>
<dbReference type="PANTHER" id="PTHR12684">
    <property type="entry name" value="PUTATIVE PHOSPHOTRANSFERASE"/>
    <property type="match status" value="1"/>
</dbReference>
<dbReference type="GO" id="GO:0003950">
    <property type="term" value="F:NAD+ poly-ADP-ribosyltransferase activity"/>
    <property type="evidence" value="ECO:0007669"/>
    <property type="project" value="InterPro"/>
</dbReference>
<dbReference type="InterPro" id="IPR042080">
    <property type="entry name" value="RNA_2'-PTrans_N"/>
</dbReference>
<evidence type="ECO:0000256" key="5">
    <source>
        <dbReference type="HAMAP-Rule" id="MF_00299"/>
    </source>
</evidence>
<comment type="caution">
    <text evidence="6">The sequence shown here is derived from an EMBL/GenBank/DDBJ whole genome shotgun (WGS) entry which is preliminary data.</text>
</comment>
<name>A0A495JJ05_9ACTN</name>
<gene>
    <name evidence="5" type="primary">kptA</name>
    <name evidence="6" type="ORF">BDK92_3387</name>
</gene>
<dbReference type="InterPro" id="IPR022928">
    <property type="entry name" value="RNA_2'-PTrans_KptA"/>
</dbReference>
<dbReference type="EMBL" id="RBKT01000001">
    <property type="protein sequence ID" value="RKR89050.1"/>
    <property type="molecule type" value="Genomic_DNA"/>
</dbReference>
<dbReference type="Proteomes" id="UP000277671">
    <property type="component" value="Unassembled WGS sequence"/>
</dbReference>
<evidence type="ECO:0000256" key="4">
    <source>
        <dbReference type="ARBA" id="ARBA00025212"/>
    </source>
</evidence>
<dbReference type="EC" id="2.7.1.-" evidence="5"/>
<dbReference type="InterPro" id="IPR042081">
    <property type="entry name" value="RNA_2'-PTrans_C"/>
</dbReference>
<accession>A0A495JJ05</accession>